<feature type="region of interest" description="Disordered" evidence="6">
    <location>
        <begin position="550"/>
        <end position="577"/>
    </location>
</feature>
<dbReference type="Gene3D" id="3.10.20.90">
    <property type="entry name" value="Phosphatidylinositol 3-kinase Catalytic Subunit, Chain A, domain 1"/>
    <property type="match status" value="1"/>
</dbReference>
<dbReference type="InterPro" id="IPR000403">
    <property type="entry name" value="PI3/4_kinase_cat_dom"/>
</dbReference>
<dbReference type="AlphaFoldDB" id="A0A4D9DDH3"/>
<dbReference type="CDD" id="cd17039">
    <property type="entry name" value="Ubl_ubiquitin_like"/>
    <property type="match status" value="1"/>
</dbReference>
<keyword evidence="2" id="KW-0808">Transferase</keyword>
<feature type="compositionally biased region" description="Basic and acidic residues" evidence="6">
    <location>
        <begin position="555"/>
        <end position="567"/>
    </location>
</feature>
<comment type="similarity">
    <text evidence="1">Belongs to the PI3/PI4-kinase family. Type II PI4K subfamily.</text>
</comment>
<evidence type="ECO:0000256" key="6">
    <source>
        <dbReference type="SAM" id="MobiDB-lite"/>
    </source>
</evidence>
<feature type="compositionally biased region" description="Basic and acidic residues" evidence="6">
    <location>
        <begin position="50"/>
        <end position="66"/>
    </location>
</feature>
<keyword evidence="9" id="KW-1185">Reference proteome</keyword>
<dbReference type="EMBL" id="SDOX01000007">
    <property type="protein sequence ID" value="TFJ86738.1"/>
    <property type="molecule type" value="Genomic_DNA"/>
</dbReference>
<dbReference type="SUPFAM" id="SSF54236">
    <property type="entry name" value="Ubiquitin-like"/>
    <property type="match status" value="1"/>
</dbReference>
<keyword evidence="5" id="KW-0067">ATP-binding</keyword>
<feature type="domain" description="Ubiquitin-like" evidence="7">
    <location>
        <begin position="69"/>
        <end position="106"/>
    </location>
</feature>
<evidence type="ECO:0000256" key="2">
    <source>
        <dbReference type="ARBA" id="ARBA00022679"/>
    </source>
</evidence>
<dbReference type="GO" id="GO:0005524">
    <property type="term" value="F:ATP binding"/>
    <property type="evidence" value="ECO:0007669"/>
    <property type="project" value="UniProtKB-KW"/>
</dbReference>
<feature type="compositionally biased region" description="Pro residues" evidence="6">
    <location>
        <begin position="1037"/>
        <end position="1051"/>
    </location>
</feature>
<feature type="compositionally biased region" description="Basic and acidic residues" evidence="6">
    <location>
        <begin position="758"/>
        <end position="770"/>
    </location>
</feature>
<feature type="region of interest" description="Disordered" evidence="6">
    <location>
        <begin position="1139"/>
        <end position="1160"/>
    </location>
</feature>
<feature type="compositionally biased region" description="Basic and acidic residues" evidence="6">
    <location>
        <begin position="626"/>
        <end position="639"/>
    </location>
</feature>
<evidence type="ECO:0000256" key="3">
    <source>
        <dbReference type="ARBA" id="ARBA00022741"/>
    </source>
</evidence>
<dbReference type="Pfam" id="PF00240">
    <property type="entry name" value="ubiquitin"/>
    <property type="match status" value="1"/>
</dbReference>
<feature type="compositionally biased region" description="Low complexity" evidence="6">
    <location>
        <begin position="694"/>
        <end position="708"/>
    </location>
</feature>
<dbReference type="InterPro" id="IPR029071">
    <property type="entry name" value="Ubiquitin-like_domsf"/>
</dbReference>
<dbReference type="OrthoDB" id="5839at2759"/>
<evidence type="ECO:0000313" key="8">
    <source>
        <dbReference type="EMBL" id="TFJ86738.1"/>
    </source>
</evidence>
<organism evidence="8 9">
    <name type="scientific">Nannochloropsis salina CCMP1776</name>
    <dbReference type="NCBI Taxonomy" id="1027361"/>
    <lineage>
        <taxon>Eukaryota</taxon>
        <taxon>Sar</taxon>
        <taxon>Stramenopiles</taxon>
        <taxon>Ochrophyta</taxon>
        <taxon>Eustigmatophyceae</taxon>
        <taxon>Eustigmatales</taxon>
        <taxon>Monodopsidaceae</taxon>
        <taxon>Microchloropsis</taxon>
        <taxon>Microchloropsis salina</taxon>
    </lineage>
</organism>
<dbReference type="Proteomes" id="UP000355283">
    <property type="component" value="Unassembled WGS sequence"/>
</dbReference>
<evidence type="ECO:0000256" key="1">
    <source>
        <dbReference type="ARBA" id="ARBA00008941"/>
    </source>
</evidence>
<feature type="region of interest" description="Disordered" evidence="6">
    <location>
        <begin position="31"/>
        <end position="68"/>
    </location>
</feature>
<dbReference type="PANTHER" id="PTHR45800">
    <property type="entry name" value="PHOSPHATIDYLINOSITOL 4-KINASE GAMMA"/>
    <property type="match status" value="1"/>
</dbReference>
<evidence type="ECO:0000256" key="4">
    <source>
        <dbReference type="ARBA" id="ARBA00022777"/>
    </source>
</evidence>
<feature type="region of interest" description="Disordered" evidence="6">
    <location>
        <begin position="663"/>
        <end position="928"/>
    </location>
</feature>
<sequence>MASSLGARGREKGHQAGMVFGDIKVYVQEVNPRRTGRRKGEKALQSSLGRRGEAEGGREGGLEGGKRPLTFKSWSTIKDVKQTLQTLLHVPMNKQRLFFNGRELSSPSAPTCTARPTPLPCSPPPSAYVSPSSDSYALPDLRRRNTTGMSWNKQLDAKAKGLRELSNYGHSLQDCGIVRDGETIYFTIAPPSSLDRDRAVPILRPYGLLPPPRRLGRALKQVRRAMDMGVNGPKLTVEGFGGTYFLYDPRRRPLAVFKPSDEEPYAPRNPRGPELVADWGKVGGGGGGKGRVEVFQMRPGVTPGEGYVREVAAYLLDHEGFAGVPETIMVQARHPAFHYFPSSVSSGGNDGQEGSVKVGSFQEYVRHDYVGEDLSSSLFPVAEVHKIALMDLRLLNSDRNGGNILVRRVTGRGGGREGEPGGPRYELIPIDHGYCLPETLCIDDTLNLCWFGWRQMHEPCDAATRAYIASWDAEADATLLQAHLGIGEAALDLLRITTRMLQIAVLEAGLTLHEVACLLVRQTPEIASEIEKVRENAETLAMAVTRSGVTTPMKGGREERRGSEQKDPLVPMWGGDPSACGSMLRSHSALTLLGPTVGTAGRQAVGKKTGPVELAFPGASFGGRNGRQEGVTEGRRGGGMEDVLELDGEGAGKQEGKLHLLPVAASPSSSSSSSTSPAASSPPVGHSPWDAHGPSSSSRSPPASSSLPCQRPAASADERKGAPTFRICLSSLPPSLPPSSPLAFPPTAVSAGTPLRVDTGRREGGREGGGERGGAASPASPTGFWNLSVQEMHSRAARAAAEFGRGIRREGGKEKGETSPASSSSSLSWMGSVGGRDGVEEEEEEESGREGGREGGREEAGEEEDRHSWPFEMDLEPRVDAAGQTRRHRDCQDGARECEQRNGSIALARPKGGRSRQAAHKDEEAGAETRSFLFQKALPPLPCLPTYHQRHGQAVETVGVVWREGGTKGGREGGQGKGKMPMWGLPLSRAISSPDFFSEAKRSLWEGKGVGGREGGGERGAGHDGFRTGTSQKVKTPLPPYIPPSLPPLPPVLKERPHSLSESGRSARRETGKEDGQDGGREGGRDGGWSERVEGAGKLNLGGNVMMERKNRVLRESEAFRKAYFHYVEVLLRDVVRRKREARQRRREEEEKGGGESVVP</sequence>
<dbReference type="PROSITE" id="PS50053">
    <property type="entry name" value="UBIQUITIN_2"/>
    <property type="match status" value="1"/>
</dbReference>
<dbReference type="GO" id="GO:0016301">
    <property type="term" value="F:kinase activity"/>
    <property type="evidence" value="ECO:0007669"/>
    <property type="project" value="UniProtKB-KW"/>
</dbReference>
<dbReference type="Pfam" id="PF00454">
    <property type="entry name" value="PI3_PI4_kinase"/>
    <property type="match status" value="1"/>
</dbReference>
<evidence type="ECO:0000313" key="9">
    <source>
        <dbReference type="Proteomes" id="UP000355283"/>
    </source>
</evidence>
<gene>
    <name evidence="8" type="ORF">NSK_001826</name>
</gene>
<feature type="compositionally biased region" description="Polar residues" evidence="6">
    <location>
        <begin position="779"/>
        <end position="791"/>
    </location>
</feature>
<evidence type="ECO:0000256" key="5">
    <source>
        <dbReference type="ARBA" id="ARBA00022840"/>
    </source>
</evidence>
<proteinExistence type="inferred from homology"/>
<feature type="compositionally biased region" description="Basic and acidic residues" evidence="6">
    <location>
        <begin position="848"/>
        <end position="879"/>
    </location>
</feature>
<dbReference type="PANTHER" id="PTHR45800:SF11">
    <property type="entry name" value="PHOSPHATIDYLINOSITOL 3-KINASE-RELATED PROTEIN KINASE"/>
    <property type="match status" value="1"/>
</dbReference>
<protein>
    <recommendedName>
        <fullName evidence="7">Ubiquitin-like domain-containing protein</fullName>
    </recommendedName>
</protein>
<evidence type="ECO:0000259" key="7">
    <source>
        <dbReference type="PROSITE" id="PS50053"/>
    </source>
</evidence>
<feature type="region of interest" description="Disordered" evidence="6">
    <location>
        <begin position="1007"/>
        <end position="1108"/>
    </location>
</feature>
<feature type="compositionally biased region" description="Basic and acidic residues" evidence="6">
    <location>
        <begin position="890"/>
        <end position="900"/>
    </location>
</feature>
<dbReference type="InterPro" id="IPR000626">
    <property type="entry name" value="Ubiquitin-like_dom"/>
</dbReference>
<feature type="compositionally biased region" description="Basic and acidic residues" evidence="6">
    <location>
        <begin position="805"/>
        <end position="817"/>
    </location>
</feature>
<feature type="region of interest" description="Disordered" evidence="6">
    <location>
        <begin position="616"/>
        <end position="644"/>
    </location>
</feature>
<keyword evidence="3" id="KW-0547">Nucleotide-binding</keyword>
<feature type="compositionally biased region" description="Pro residues" evidence="6">
    <location>
        <begin position="734"/>
        <end position="744"/>
    </location>
</feature>
<feature type="compositionally biased region" description="Low complexity" evidence="6">
    <location>
        <begin position="664"/>
        <end position="683"/>
    </location>
</feature>
<feature type="compositionally biased region" description="Low complexity" evidence="6">
    <location>
        <begin position="818"/>
        <end position="831"/>
    </location>
</feature>
<reference evidence="8 9" key="1">
    <citation type="submission" date="2019-01" db="EMBL/GenBank/DDBJ databases">
        <title>Nuclear Genome Assembly of the Microalgal Biofuel strain Nannochloropsis salina CCMP1776.</title>
        <authorList>
            <person name="Hovde B."/>
        </authorList>
    </citation>
    <scope>NUCLEOTIDE SEQUENCE [LARGE SCALE GENOMIC DNA]</scope>
    <source>
        <strain evidence="8 9">CCMP1776</strain>
    </source>
</reference>
<accession>A0A4D9DDH3</accession>
<comment type="caution">
    <text evidence="8">The sequence shown here is derived from an EMBL/GenBank/DDBJ whole genome shotgun (WGS) entry which is preliminary data.</text>
</comment>
<keyword evidence="4" id="KW-0418">Kinase</keyword>
<dbReference type="InterPro" id="IPR044571">
    <property type="entry name" value="P4KG1-8"/>
</dbReference>
<feature type="compositionally biased region" description="Basic and acidic residues" evidence="6">
    <location>
        <begin position="1015"/>
        <end position="1026"/>
    </location>
</feature>
<name>A0A4D9DDH3_9STRA</name>
<feature type="compositionally biased region" description="Basic and acidic residues" evidence="6">
    <location>
        <begin position="1053"/>
        <end position="1095"/>
    </location>
</feature>